<gene>
    <name evidence="1" type="ORF">IV45_GL001373</name>
</gene>
<accession>A0A0R2I3F5</accession>
<proteinExistence type="predicted"/>
<dbReference type="Proteomes" id="UP000050934">
    <property type="component" value="Unassembled WGS sequence"/>
</dbReference>
<dbReference type="EMBL" id="JQBW01000004">
    <property type="protein sequence ID" value="KRN59624.1"/>
    <property type="molecule type" value="Genomic_DNA"/>
</dbReference>
<organism evidence="1 2">
    <name type="scientific">Limosilactobacillus secaliphilus</name>
    <dbReference type="NCBI Taxonomy" id="396268"/>
    <lineage>
        <taxon>Bacteria</taxon>
        <taxon>Bacillati</taxon>
        <taxon>Bacillota</taxon>
        <taxon>Bacilli</taxon>
        <taxon>Lactobacillales</taxon>
        <taxon>Lactobacillaceae</taxon>
        <taxon>Limosilactobacillus</taxon>
    </lineage>
</organism>
<dbReference type="AlphaFoldDB" id="A0A0R2I3F5"/>
<comment type="caution">
    <text evidence="1">The sequence shown here is derived from an EMBL/GenBank/DDBJ whole genome shotgun (WGS) entry which is preliminary data.</text>
</comment>
<evidence type="ECO:0000313" key="2">
    <source>
        <dbReference type="Proteomes" id="UP000050934"/>
    </source>
</evidence>
<dbReference type="PATRIC" id="fig|396268.3.peg.1393"/>
<dbReference type="RefSeq" id="WP_057739902.1">
    <property type="nucleotide sequence ID" value="NZ_JQBW01000004.1"/>
</dbReference>
<dbReference type="STRING" id="396268.IV45_GL001373"/>
<dbReference type="OrthoDB" id="1842465at2"/>
<protein>
    <submittedName>
        <fullName evidence="1">Uncharacterized protein</fullName>
    </submittedName>
</protein>
<evidence type="ECO:0000313" key="1">
    <source>
        <dbReference type="EMBL" id="KRN59624.1"/>
    </source>
</evidence>
<keyword evidence="2" id="KW-1185">Reference proteome</keyword>
<sequence>MKTVTLFNELKTYSQPVWCDYLFQGEPLRDKIDAHQRTELINGAVKCGNQFADEMRAKYGTVDASQLADKLCKVTHVDVPPIVNQVLLASLTEPNDLKVFDQPIQELVNLELPGFSRHVILNMVMGHELFHFIEGQHPDAFTQTAQIDLWHIGHYHHRSSVTVVSEIAAMAFSWRLNRLSYSPLVLNILLLQKYAPDQVADSVNLLRKLAGRSADSNQ</sequence>
<name>A0A0R2I3F5_9LACO</name>
<reference evidence="1 2" key="1">
    <citation type="journal article" date="2015" name="Genome Announc.">
        <title>Expanding the biotechnology potential of lactobacilli through comparative genomics of 213 strains and associated genera.</title>
        <authorList>
            <person name="Sun Z."/>
            <person name="Harris H.M."/>
            <person name="McCann A."/>
            <person name="Guo C."/>
            <person name="Argimon S."/>
            <person name="Zhang W."/>
            <person name="Yang X."/>
            <person name="Jeffery I.B."/>
            <person name="Cooney J.C."/>
            <person name="Kagawa T.F."/>
            <person name="Liu W."/>
            <person name="Song Y."/>
            <person name="Salvetti E."/>
            <person name="Wrobel A."/>
            <person name="Rasinkangas P."/>
            <person name="Parkhill J."/>
            <person name="Rea M.C."/>
            <person name="O'Sullivan O."/>
            <person name="Ritari J."/>
            <person name="Douillard F.P."/>
            <person name="Paul Ross R."/>
            <person name="Yang R."/>
            <person name="Briner A.E."/>
            <person name="Felis G.E."/>
            <person name="de Vos W.M."/>
            <person name="Barrangou R."/>
            <person name="Klaenhammer T.R."/>
            <person name="Caufield P.W."/>
            <person name="Cui Y."/>
            <person name="Zhang H."/>
            <person name="O'Toole P.W."/>
        </authorList>
    </citation>
    <scope>NUCLEOTIDE SEQUENCE [LARGE SCALE GENOMIC DNA]</scope>
    <source>
        <strain evidence="1 2">DSM 17896</strain>
    </source>
</reference>